<protein>
    <submittedName>
        <fullName evidence="2">Uncharacterized protein</fullName>
    </submittedName>
</protein>
<dbReference type="Proteomes" id="UP000799436">
    <property type="component" value="Unassembled WGS sequence"/>
</dbReference>
<evidence type="ECO:0000313" key="2">
    <source>
        <dbReference type="EMBL" id="KAF2766020.1"/>
    </source>
</evidence>
<keyword evidence="3" id="KW-1185">Reference proteome</keyword>
<evidence type="ECO:0000313" key="3">
    <source>
        <dbReference type="Proteomes" id="UP000799436"/>
    </source>
</evidence>
<feature type="compositionally biased region" description="Basic residues" evidence="1">
    <location>
        <begin position="92"/>
        <end position="107"/>
    </location>
</feature>
<proteinExistence type="predicted"/>
<feature type="compositionally biased region" description="Polar residues" evidence="1">
    <location>
        <begin position="126"/>
        <end position="145"/>
    </location>
</feature>
<organism evidence="2 3">
    <name type="scientific">Teratosphaeria nubilosa</name>
    <dbReference type="NCBI Taxonomy" id="161662"/>
    <lineage>
        <taxon>Eukaryota</taxon>
        <taxon>Fungi</taxon>
        <taxon>Dikarya</taxon>
        <taxon>Ascomycota</taxon>
        <taxon>Pezizomycotina</taxon>
        <taxon>Dothideomycetes</taxon>
        <taxon>Dothideomycetidae</taxon>
        <taxon>Mycosphaerellales</taxon>
        <taxon>Teratosphaeriaceae</taxon>
        <taxon>Teratosphaeria</taxon>
    </lineage>
</organism>
<feature type="compositionally biased region" description="Low complexity" evidence="1">
    <location>
        <begin position="108"/>
        <end position="117"/>
    </location>
</feature>
<gene>
    <name evidence="2" type="ORF">EJ03DRAFT_193571</name>
</gene>
<sequence>MPRLRRLLSWWEDIMVLECRLFGCVHQSSISHYERFQRSTTHLDPIIDYSNYRSIDQPQLQNPCNIHKNIYKWPNFQFQTSRGSDRSSSSTRTRRNGSRSPPHHHQHQTPSQSTPPRATAPHVATAPSTTSRVPNTRRPCSSSGCPVQLPAVRPCRRLRKASLSPLVTGC</sequence>
<name>A0A6G1L003_9PEZI</name>
<feature type="region of interest" description="Disordered" evidence="1">
    <location>
        <begin position="79"/>
        <end position="146"/>
    </location>
</feature>
<evidence type="ECO:0000256" key="1">
    <source>
        <dbReference type="SAM" id="MobiDB-lite"/>
    </source>
</evidence>
<dbReference type="EMBL" id="ML995879">
    <property type="protein sequence ID" value="KAF2766020.1"/>
    <property type="molecule type" value="Genomic_DNA"/>
</dbReference>
<dbReference type="AlphaFoldDB" id="A0A6G1L003"/>
<feature type="compositionally biased region" description="Low complexity" evidence="1">
    <location>
        <begin position="80"/>
        <end position="91"/>
    </location>
</feature>
<accession>A0A6G1L003</accession>
<reference evidence="2" key="1">
    <citation type="journal article" date="2020" name="Stud. Mycol.">
        <title>101 Dothideomycetes genomes: a test case for predicting lifestyles and emergence of pathogens.</title>
        <authorList>
            <person name="Haridas S."/>
            <person name="Albert R."/>
            <person name="Binder M."/>
            <person name="Bloem J."/>
            <person name="Labutti K."/>
            <person name="Salamov A."/>
            <person name="Andreopoulos B."/>
            <person name="Baker S."/>
            <person name="Barry K."/>
            <person name="Bills G."/>
            <person name="Bluhm B."/>
            <person name="Cannon C."/>
            <person name="Castanera R."/>
            <person name="Culley D."/>
            <person name="Daum C."/>
            <person name="Ezra D."/>
            <person name="Gonzalez J."/>
            <person name="Henrissat B."/>
            <person name="Kuo A."/>
            <person name="Liang C."/>
            <person name="Lipzen A."/>
            <person name="Lutzoni F."/>
            <person name="Magnuson J."/>
            <person name="Mondo S."/>
            <person name="Nolan M."/>
            <person name="Ohm R."/>
            <person name="Pangilinan J."/>
            <person name="Park H.-J."/>
            <person name="Ramirez L."/>
            <person name="Alfaro M."/>
            <person name="Sun H."/>
            <person name="Tritt A."/>
            <person name="Yoshinaga Y."/>
            <person name="Zwiers L.-H."/>
            <person name="Turgeon B."/>
            <person name="Goodwin S."/>
            <person name="Spatafora J."/>
            <person name="Crous P."/>
            <person name="Grigoriev I."/>
        </authorList>
    </citation>
    <scope>NUCLEOTIDE SEQUENCE</scope>
    <source>
        <strain evidence="2">CBS 116005</strain>
    </source>
</reference>